<dbReference type="EMBL" id="CP006694">
    <property type="protein sequence ID" value="AIT10814.1"/>
    <property type="molecule type" value="Genomic_DNA"/>
</dbReference>
<evidence type="ECO:0000313" key="1">
    <source>
        <dbReference type="EMBL" id="AIT10814.1"/>
    </source>
</evidence>
<reference evidence="1 2" key="1">
    <citation type="journal article" date="2012" name="Gene">
        <title>Sequence of Leptospira santarosai serovar Shermani genome and prediction of virulence-associated genes.</title>
        <authorList>
            <person name="Chou L.F."/>
            <person name="Chen Y.T."/>
            <person name="Lu C.W."/>
            <person name="Ko Y.C."/>
            <person name="Tang C.Y."/>
            <person name="Pan M.J."/>
            <person name="Tian Y.C."/>
            <person name="Chiu C.H."/>
            <person name="Hung C.C."/>
            <person name="Yang C.W."/>
        </authorList>
    </citation>
    <scope>NUCLEOTIDE SEQUENCE [LARGE SCALE GENOMIC DNA]</scope>
    <source>
        <strain evidence="1">LT 821</strain>
    </source>
</reference>
<dbReference type="AlphaFoldDB" id="A0A097ESA8"/>
<organism evidence="1 2">
    <name type="scientific">Leptospira santarosai serovar Shermani str. LT 821</name>
    <dbReference type="NCBI Taxonomy" id="758847"/>
    <lineage>
        <taxon>Bacteria</taxon>
        <taxon>Pseudomonadati</taxon>
        <taxon>Spirochaetota</taxon>
        <taxon>Spirochaetia</taxon>
        <taxon>Leptospirales</taxon>
        <taxon>Leptospiraceae</taxon>
        <taxon>Leptospira</taxon>
    </lineage>
</organism>
<gene>
    <name evidence="1" type="ORF">LSS_20900</name>
</gene>
<dbReference type="KEGG" id="lst:LSS_20900"/>
<sequence length="29" mass="3441">MEFLKGFKGTYRGKILISFEILENDSKEF</sequence>
<evidence type="ECO:0000313" key="2">
    <source>
        <dbReference type="Proteomes" id="UP000035800"/>
    </source>
</evidence>
<reference evidence="1 2" key="2">
    <citation type="journal article" date="2014" name="Emerg. Microbes Infect.">
        <title>Potential impact on kidney infection: a whole-genome analysis of Leptospira santarosai serovar Shermani.</title>
        <authorList>
            <person name="Chou L.F."/>
            <person name="Chen T.W."/>
            <person name="Ko Y.C."/>
            <person name="Pan M.J."/>
            <person name="Tian Y.C."/>
            <person name="Chiu C.H."/>
            <person name="Tang P."/>
            <person name="Hung C.C."/>
            <person name="Yang C.W."/>
        </authorList>
    </citation>
    <scope>NUCLEOTIDE SEQUENCE</scope>
    <source>
        <strain evidence="1 2">LT 821</strain>
    </source>
</reference>
<protein>
    <submittedName>
        <fullName evidence="1">Uncharacterized protein</fullName>
    </submittedName>
</protein>
<proteinExistence type="predicted"/>
<accession>A0A097ESA8</accession>
<dbReference type="STRING" id="758847.LSS_20900"/>
<dbReference type="Proteomes" id="UP000035800">
    <property type="component" value="Chromosome I"/>
</dbReference>
<name>A0A097ESA8_9LEPT</name>